<sequence length="84" mass="9401">MAALLGILQNFPRCLHETIMILWYHLLNKAATNLGVRGPPPFSFSTKLVLKLDLHDDKAKQKALKTVSTLSVLTRPCLSTEFSH</sequence>
<name>A0A1R3H2D8_COCAP</name>
<comment type="caution">
    <text evidence="1">The sequence shown here is derived from an EMBL/GenBank/DDBJ whole genome shotgun (WGS) entry which is preliminary data.</text>
</comment>
<reference evidence="1 2" key="1">
    <citation type="submission" date="2013-09" db="EMBL/GenBank/DDBJ databases">
        <title>Corchorus capsularis genome sequencing.</title>
        <authorList>
            <person name="Alam M."/>
            <person name="Haque M.S."/>
            <person name="Islam M.S."/>
            <person name="Emdad E.M."/>
            <person name="Islam M.M."/>
            <person name="Ahmed B."/>
            <person name="Halim A."/>
            <person name="Hossen Q.M.M."/>
            <person name="Hossain M.Z."/>
            <person name="Ahmed R."/>
            <person name="Khan M.M."/>
            <person name="Islam R."/>
            <person name="Rashid M.M."/>
            <person name="Khan S.A."/>
            <person name="Rahman M.S."/>
            <person name="Alam M."/>
        </authorList>
    </citation>
    <scope>NUCLEOTIDE SEQUENCE [LARGE SCALE GENOMIC DNA]</scope>
    <source>
        <strain evidence="2">cv. CVL-1</strain>
        <tissue evidence="1">Whole seedling</tissue>
    </source>
</reference>
<evidence type="ECO:0000313" key="1">
    <source>
        <dbReference type="EMBL" id="OMO64410.1"/>
    </source>
</evidence>
<accession>A0A1R3H2D8</accession>
<dbReference type="Gramene" id="OMO64410">
    <property type="protein sequence ID" value="OMO64410"/>
    <property type="gene ID" value="CCACVL1_21791"/>
</dbReference>
<proteinExistence type="predicted"/>
<gene>
    <name evidence="1" type="ORF">CCACVL1_21791</name>
</gene>
<dbReference type="Proteomes" id="UP000188268">
    <property type="component" value="Unassembled WGS sequence"/>
</dbReference>
<dbReference type="EMBL" id="AWWV01012809">
    <property type="protein sequence ID" value="OMO64410.1"/>
    <property type="molecule type" value="Genomic_DNA"/>
</dbReference>
<organism evidence="1 2">
    <name type="scientific">Corchorus capsularis</name>
    <name type="common">Jute</name>
    <dbReference type="NCBI Taxonomy" id="210143"/>
    <lineage>
        <taxon>Eukaryota</taxon>
        <taxon>Viridiplantae</taxon>
        <taxon>Streptophyta</taxon>
        <taxon>Embryophyta</taxon>
        <taxon>Tracheophyta</taxon>
        <taxon>Spermatophyta</taxon>
        <taxon>Magnoliopsida</taxon>
        <taxon>eudicotyledons</taxon>
        <taxon>Gunneridae</taxon>
        <taxon>Pentapetalae</taxon>
        <taxon>rosids</taxon>
        <taxon>malvids</taxon>
        <taxon>Malvales</taxon>
        <taxon>Malvaceae</taxon>
        <taxon>Grewioideae</taxon>
        <taxon>Apeibeae</taxon>
        <taxon>Corchorus</taxon>
    </lineage>
</organism>
<evidence type="ECO:0000313" key="2">
    <source>
        <dbReference type="Proteomes" id="UP000188268"/>
    </source>
</evidence>
<protein>
    <submittedName>
        <fullName evidence="1">Uncharacterized protein</fullName>
    </submittedName>
</protein>
<keyword evidence="2" id="KW-1185">Reference proteome</keyword>
<dbReference type="AlphaFoldDB" id="A0A1R3H2D8"/>